<dbReference type="InterPro" id="IPR015816">
    <property type="entry name" value="Vitellinogen_b-sht_N"/>
</dbReference>
<dbReference type="PANTHER" id="PTHR23345">
    <property type="entry name" value="VITELLOGENIN-RELATED"/>
    <property type="match status" value="1"/>
</dbReference>
<dbReference type="GO" id="GO:0005319">
    <property type="term" value="F:lipid transporter activity"/>
    <property type="evidence" value="ECO:0007669"/>
    <property type="project" value="InterPro"/>
</dbReference>
<feature type="domain" description="Vitellogenin" evidence="7">
    <location>
        <begin position="26"/>
        <end position="686"/>
    </location>
</feature>
<evidence type="ECO:0000259" key="7">
    <source>
        <dbReference type="PROSITE" id="PS51211"/>
    </source>
</evidence>
<proteinExistence type="predicted"/>
<dbReference type="Gene3D" id="1.25.10.20">
    <property type="entry name" value="Vitellinogen, superhelical"/>
    <property type="match status" value="1"/>
</dbReference>
<evidence type="ECO:0000313" key="10">
    <source>
        <dbReference type="Proteomes" id="UP000249218"/>
    </source>
</evidence>
<sequence length="1529" mass="173531">MKLLILTAILAVVTSSPLSETNQWPWQVGQEYIYDVDSYTWTKYEQSINNGNAFSAKFIIRVLEPGRLVAKLVNPLYGQFQDHVSRDAPIKNLNLSPLQDIDHPFEIFVNGGRIVSLKVPTSLSVTNENLLKGLVSGLQVDLSTFNHVDSFPNHFDKETFQGLFKKMETDVTGNCETLYSVSPSTAAEENILLPVDKRIEIIKSKNYGSCKKRVGFTYGVPEGAVWNGIAYENNEKQFVKHTTESRLVVSKQGTIYKSETVSTVFVNPLIFGKQKAEVHSYVTFYLESVKPEKDDDVWKKSVEYRDVDSLLFTYDHAKFTKGTKNVADAQKLLQEMTPLLQDPNNLPKAEFLSKFNILVRSVMFMTSQQLTQMTASIEVARSSENSAKKNMWLVYRDAVAQAGSIAAFKEIKSWILTKKIEGIEAAAVVSSMANILHFPTKEVMNEFFELTVSPEVQQQSFLNTTTLLAVTKFIASGDEDLFVNEKVIPRLSQELKQAVENGDKNKAQVYVRVLGNLAHPNILKVFAPYLEGKIAVTKYLRIQMVISLKTLANKKNEYVRAVLFSLLKNTAEPYEVRVAAALNLFLADPPQEMMQIMGHMTTADPSTQVRAVLANSITFAAGLKDPRFATLAKTAKSVLNMLPEEKFGYRYSTDSLIDDYTSDDELSHFREVSFIGSKNNLIPVYERGALRFGSTGWTEEDWFTLSISDVQHLLEYISGLYKHAGQKSDEEFKISVKKVIETLKLKPEHRCDLEGSFFLNNWDQQMLLTFTEDDLNSLLMEFIKESDNLLKAVEANYIKILTQKQVFITFPLPMGVPFIFDYSEPTAILLQSKAKVTVGEDISASLSNELQFTYARNLDGSVGFEDTLNEVYVATGIVNKLQFYVPVKLNLAATLKEFKLNLEWPEQNANLIHMSVWPYSTVQKIDSIQTAAENPLTKLIERPKKVVSSDVKFGHPTGTIFQFQANSYSSDYKDPTSLFNNDLLTNVRNLLYQKDVALTQLNLRYLATESQNKAVSLTIFKDIIYNQEQTNSEFEPAAVVNDLTPQARRQEIINRVASEIEYGKVELVDISLVFDGKQKREFILTGALETSYLDYQVHGALLYNGYQQINAVFNMTKPLLIPLNFEIALENGPKLEFDADFKVGNDNNIHLKVSGERSEMYKELLINDPLGQQCLQDIKENNLYQKACYKMLVKAHAPDYFKGTLTYKDLEYTDVAFAYSLYEVLSSTFDWEKEEDVSKTVEDGKTEIEAQAYYYDNYIDYKLTSKAGELRLKNVEGMSYYPYAMSYYTILTGWEHARNWFTGYQNLPFCAVDNTKVSTFSGRSYDYSITGAWHLVMVDEAKDFGNELLILARRPEENQTEVYITYKTRTGKNLELILKPLQLEVTCNAKEVCEDGKTVYYDEEAMIPLVEYYSLRGGVNSIEIVSLNNGGVRLIYDNHRLVIFSDDHRGVTRGICGQSSTEIRDDYMTPYGLVDSPKLYGASFALDGEHADPKTEELKKEAKLKAYQPITKYTNILRSDAEWSNAVHY</sequence>
<dbReference type="SMR" id="A0A2W1BK92"/>
<evidence type="ECO:0000256" key="2">
    <source>
        <dbReference type="ARBA" id="ARBA00022761"/>
    </source>
</evidence>
<gene>
    <name evidence="9" type="primary">HaOG208267</name>
    <name evidence="9" type="ORF">B5X24_HaOG208267</name>
</gene>
<dbReference type="InterPro" id="IPR011030">
    <property type="entry name" value="Lipovitellin_superhlx_dom"/>
</dbReference>
<dbReference type="GO" id="GO:0045735">
    <property type="term" value="F:nutrient reservoir activity"/>
    <property type="evidence" value="ECO:0007669"/>
    <property type="project" value="UniProtKB-KW"/>
</dbReference>
<dbReference type="Gene3D" id="2.20.80.10">
    <property type="entry name" value="Lipovitellin-phosvitin complex, chain A, domain 4"/>
    <property type="match status" value="1"/>
</dbReference>
<dbReference type="Pfam" id="PF09172">
    <property type="entry name" value="Vit_open_b-sht"/>
    <property type="match status" value="1"/>
</dbReference>
<dbReference type="SMART" id="SM00638">
    <property type="entry name" value="LPD_N"/>
    <property type="match status" value="1"/>
</dbReference>
<evidence type="ECO:0008006" key="11">
    <source>
        <dbReference type="Google" id="ProtNLM"/>
    </source>
</evidence>
<keyword evidence="10" id="KW-1185">Reference proteome</keyword>
<evidence type="ECO:0000256" key="5">
    <source>
        <dbReference type="PROSITE-ProRule" id="PRU00557"/>
    </source>
</evidence>
<dbReference type="InterPro" id="IPR015819">
    <property type="entry name" value="Lipid_transp_b-sht_shell"/>
</dbReference>
<dbReference type="InterPro" id="IPR001846">
    <property type="entry name" value="VWF_type-D"/>
</dbReference>
<feature type="domain" description="VWFD" evidence="8">
    <location>
        <begin position="1308"/>
        <end position="1493"/>
    </location>
</feature>
<dbReference type="SMART" id="SM00216">
    <property type="entry name" value="VWD"/>
    <property type="match status" value="1"/>
</dbReference>
<evidence type="ECO:0000256" key="3">
    <source>
        <dbReference type="ARBA" id="ARBA00023157"/>
    </source>
</evidence>
<dbReference type="SMART" id="SM01169">
    <property type="entry name" value="DUF1943"/>
    <property type="match status" value="1"/>
</dbReference>
<dbReference type="PROSITE" id="PS51233">
    <property type="entry name" value="VWFD"/>
    <property type="match status" value="1"/>
</dbReference>
<accession>A0A2W1BK92</accession>
<reference evidence="9 10" key="1">
    <citation type="journal article" date="2017" name="BMC Biol.">
        <title>Genomic innovations, transcriptional plasticity and gene loss underlying the evolution and divergence of two highly polyphagous and invasive Helicoverpa pest species.</title>
        <authorList>
            <person name="Pearce S.L."/>
            <person name="Clarke D.F."/>
            <person name="East P.D."/>
            <person name="Elfekih S."/>
            <person name="Gordon K.H."/>
            <person name="Jermiin L.S."/>
            <person name="McGaughran A."/>
            <person name="Oakeshott J.G."/>
            <person name="Papanikolaou A."/>
            <person name="Perera O.P."/>
            <person name="Rane R.V."/>
            <person name="Richards S."/>
            <person name="Tay W.T."/>
            <person name="Walsh T.K."/>
            <person name="Anderson A."/>
            <person name="Anderson C.J."/>
            <person name="Asgari S."/>
            <person name="Board P.G."/>
            <person name="Bretschneider A."/>
            <person name="Campbell P.M."/>
            <person name="Chertemps T."/>
            <person name="Christeller J.T."/>
            <person name="Coppin C.W."/>
            <person name="Downes S.J."/>
            <person name="Duan G."/>
            <person name="Farnsworth C.A."/>
            <person name="Good R.T."/>
            <person name="Han L.B."/>
            <person name="Han Y.C."/>
            <person name="Hatje K."/>
            <person name="Horne I."/>
            <person name="Huang Y.P."/>
            <person name="Hughes D.S."/>
            <person name="Jacquin-Joly E."/>
            <person name="James W."/>
            <person name="Jhangiani S."/>
            <person name="Kollmar M."/>
            <person name="Kuwar S.S."/>
            <person name="Li S."/>
            <person name="Liu N.Y."/>
            <person name="Maibeche M.T."/>
            <person name="Miller J.R."/>
            <person name="Montagne N."/>
            <person name="Perry T."/>
            <person name="Qu J."/>
            <person name="Song S.V."/>
            <person name="Sutton G.G."/>
            <person name="Vogel H."/>
            <person name="Walenz B.P."/>
            <person name="Xu W."/>
            <person name="Zhang H.J."/>
            <person name="Zou Z."/>
            <person name="Batterham P."/>
            <person name="Edwards O.R."/>
            <person name="Feyereisen R."/>
            <person name="Gibbs R.A."/>
            <person name="Heckel D.G."/>
            <person name="McGrath A."/>
            <person name="Robin C."/>
            <person name="Scherer S.E."/>
            <person name="Worley K.C."/>
            <person name="Wu Y.D."/>
        </authorList>
    </citation>
    <scope>NUCLEOTIDE SEQUENCE [LARGE SCALE GENOMIC DNA]</scope>
    <source>
        <strain evidence="9">Harm_GR_Male_#8</strain>
        <tissue evidence="9">Whole organism</tissue>
    </source>
</reference>
<comment type="caution">
    <text evidence="5">Lacks conserved residue(s) required for the propagation of feature annotation.</text>
</comment>
<dbReference type="Pfam" id="PF00094">
    <property type="entry name" value="VWD"/>
    <property type="match status" value="1"/>
</dbReference>
<dbReference type="InterPro" id="IPR050733">
    <property type="entry name" value="Vitellogenin/Apolipophorin"/>
</dbReference>
<evidence type="ECO:0000256" key="1">
    <source>
        <dbReference type="ARBA" id="ARBA00022729"/>
    </source>
</evidence>
<keyword evidence="2" id="KW-0758">Storage protein</keyword>
<dbReference type="PANTHER" id="PTHR23345:SF15">
    <property type="entry name" value="VITELLOGENIN 1-RELATED"/>
    <property type="match status" value="1"/>
</dbReference>
<feature type="chain" id="PRO_5016124165" description="Vitellogenin domain-containing protein" evidence="6">
    <location>
        <begin position="16"/>
        <end position="1529"/>
    </location>
</feature>
<dbReference type="Proteomes" id="UP000249218">
    <property type="component" value="Unassembled WGS sequence"/>
</dbReference>
<keyword evidence="3" id="KW-1015">Disulfide bond</keyword>
<evidence type="ECO:0000256" key="4">
    <source>
        <dbReference type="ARBA" id="ARBA00023180"/>
    </source>
</evidence>
<dbReference type="EMBL" id="KZ150067">
    <property type="protein sequence ID" value="PZC74125.1"/>
    <property type="molecule type" value="Genomic_DNA"/>
</dbReference>
<evidence type="ECO:0000256" key="6">
    <source>
        <dbReference type="SAM" id="SignalP"/>
    </source>
</evidence>
<dbReference type="OrthoDB" id="160294at2759"/>
<evidence type="ECO:0000313" key="9">
    <source>
        <dbReference type="EMBL" id="PZC74125.1"/>
    </source>
</evidence>
<evidence type="ECO:0000259" key="8">
    <source>
        <dbReference type="PROSITE" id="PS51233"/>
    </source>
</evidence>
<dbReference type="Gene3D" id="2.30.230.10">
    <property type="entry name" value="Lipovitellin, beta-sheet shell regions, chain A"/>
    <property type="match status" value="1"/>
</dbReference>
<dbReference type="SUPFAM" id="SSF48431">
    <property type="entry name" value="Lipovitellin-phosvitin complex, superhelical domain"/>
    <property type="match status" value="1"/>
</dbReference>
<feature type="signal peptide" evidence="6">
    <location>
        <begin position="1"/>
        <end position="15"/>
    </location>
</feature>
<protein>
    <recommendedName>
        <fullName evidence="11">Vitellogenin domain-containing protein</fullName>
    </recommendedName>
</protein>
<dbReference type="InterPro" id="IPR001747">
    <property type="entry name" value="Vitellogenin_N"/>
</dbReference>
<dbReference type="InterPro" id="IPR015255">
    <property type="entry name" value="Vitellinogen_open_b-sht"/>
</dbReference>
<dbReference type="Pfam" id="PF01347">
    <property type="entry name" value="Vitellogenin_N"/>
    <property type="match status" value="1"/>
</dbReference>
<keyword evidence="1 6" id="KW-0732">Signal</keyword>
<keyword evidence="4" id="KW-0325">Glycoprotein</keyword>
<dbReference type="SUPFAM" id="SSF56968">
    <property type="entry name" value="Lipovitellin-phosvitin complex, beta-sheet shell regions"/>
    <property type="match status" value="2"/>
</dbReference>
<dbReference type="PROSITE" id="PS51211">
    <property type="entry name" value="VITELLOGENIN"/>
    <property type="match status" value="1"/>
</dbReference>
<organism evidence="9 10">
    <name type="scientific">Helicoverpa armigera</name>
    <name type="common">Cotton bollworm</name>
    <name type="synonym">Heliothis armigera</name>
    <dbReference type="NCBI Taxonomy" id="29058"/>
    <lineage>
        <taxon>Eukaryota</taxon>
        <taxon>Metazoa</taxon>
        <taxon>Ecdysozoa</taxon>
        <taxon>Arthropoda</taxon>
        <taxon>Hexapoda</taxon>
        <taxon>Insecta</taxon>
        <taxon>Pterygota</taxon>
        <taxon>Neoptera</taxon>
        <taxon>Endopterygota</taxon>
        <taxon>Lepidoptera</taxon>
        <taxon>Glossata</taxon>
        <taxon>Ditrysia</taxon>
        <taxon>Noctuoidea</taxon>
        <taxon>Noctuidae</taxon>
        <taxon>Heliothinae</taxon>
        <taxon>Helicoverpa</taxon>
    </lineage>
</organism>
<name>A0A2W1BK92_HELAM</name>